<keyword evidence="1" id="KW-0472">Membrane</keyword>
<feature type="transmembrane region" description="Helical" evidence="1">
    <location>
        <begin position="250"/>
        <end position="271"/>
    </location>
</feature>
<dbReference type="Proteomes" id="UP000298642">
    <property type="component" value="Chromosome"/>
</dbReference>
<feature type="transmembrane region" description="Helical" evidence="1">
    <location>
        <begin position="226"/>
        <end position="244"/>
    </location>
</feature>
<organism evidence="3 4">
    <name type="scientific">Dysosmobacter welbionis</name>
    <dbReference type="NCBI Taxonomy" id="2093857"/>
    <lineage>
        <taxon>Bacteria</taxon>
        <taxon>Bacillati</taxon>
        <taxon>Bacillota</taxon>
        <taxon>Clostridia</taxon>
        <taxon>Eubacteriales</taxon>
        <taxon>Oscillospiraceae</taxon>
        <taxon>Dysosmobacter</taxon>
    </lineage>
</organism>
<dbReference type="InterPro" id="IPR011642">
    <property type="entry name" value="Gate_dom"/>
</dbReference>
<evidence type="ECO:0000256" key="1">
    <source>
        <dbReference type="SAM" id="Phobius"/>
    </source>
</evidence>
<name>A0A4D7AQM8_9FIRM</name>
<keyword evidence="4" id="KW-1185">Reference proteome</keyword>
<dbReference type="RefSeq" id="WP_021751376.1">
    <property type="nucleotide sequence ID" value="NZ_CP034413.3"/>
</dbReference>
<evidence type="ECO:0000259" key="2">
    <source>
        <dbReference type="Pfam" id="PF07670"/>
    </source>
</evidence>
<gene>
    <name evidence="3" type="ORF">EIO64_12185</name>
</gene>
<feature type="transmembrane region" description="Helical" evidence="1">
    <location>
        <begin position="119"/>
        <end position="140"/>
    </location>
</feature>
<feature type="domain" description="Nucleoside transporter/FeoB GTPase Gate" evidence="2">
    <location>
        <begin position="40"/>
        <end position="137"/>
    </location>
</feature>
<dbReference type="Pfam" id="PF07670">
    <property type="entry name" value="Gate"/>
    <property type="match status" value="1"/>
</dbReference>
<feature type="transmembrane region" description="Helical" evidence="1">
    <location>
        <begin position="187"/>
        <end position="214"/>
    </location>
</feature>
<keyword evidence="1" id="KW-0812">Transmembrane</keyword>
<evidence type="ECO:0000313" key="3">
    <source>
        <dbReference type="EMBL" id="QCI59883.1"/>
    </source>
</evidence>
<evidence type="ECO:0000313" key="4">
    <source>
        <dbReference type="Proteomes" id="UP000298642"/>
    </source>
</evidence>
<feature type="transmembrane region" description="Helical" evidence="1">
    <location>
        <begin position="147"/>
        <end position="167"/>
    </location>
</feature>
<dbReference type="KEGG" id="obj:EIO64_12185"/>
<feature type="transmembrane region" description="Helical" evidence="1">
    <location>
        <begin position="81"/>
        <end position="99"/>
    </location>
</feature>
<reference evidence="4" key="1">
    <citation type="submission" date="2018-12" db="EMBL/GenBank/DDBJ databases">
        <title>Dusodibacter welbiota gen. nov., sp. nov., isolated from human faeces and emended description of the Oscillibacter genus.</title>
        <authorList>
            <person name="Le Roy T."/>
            <person name="Van der Smissen P."/>
            <person name="Delzenne N."/>
            <person name="Muccioli G."/>
            <person name="Collet J.F."/>
            <person name="Cani P.D."/>
        </authorList>
    </citation>
    <scope>NUCLEOTIDE SEQUENCE [LARGE SCALE GENOMIC DNA]</scope>
    <source>
        <strain evidence="4">J115</strain>
    </source>
</reference>
<feature type="transmembrane region" description="Helical" evidence="1">
    <location>
        <begin position="283"/>
        <end position="305"/>
    </location>
</feature>
<keyword evidence="1" id="KW-1133">Transmembrane helix</keyword>
<dbReference type="AlphaFoldDB" id="A0A4D7AQM8"/>
<proteinExistence type="predicted"/>
<protein>
    <submittedName>
        <fullName evidence="3">Sporulation protein</fullName>
    </submittedName>
</protein>
<accession>A0A4D7AQM8</accession>
<feature type="transmembrane region" description="Helical" evidence="1">
    <location>
        <begin position="46"/>
        <end position="69"/>
    </location>
</feature>
<dbReference type="EMBL" id="CP034413">
    <property type="protein sequence ID" value="QCI59883.1"/>
    <property type="molecule type" value="Genomic_DNA"/>
</dbReference>
<sequence length="306" mass="31899">MRIRWRILACLCLGGLLVWFLADAGAVRDSVAEALALCARSVVPSLFPFLVASSALLALGFGELAAPWLAGLMEPLFRVPGAGSAALVLGLVGGYPIGAKTAADLYRENLVSREEAERLLAFCNNSNPVFLISVLGVGVFGSVRAGVWLWLIHVLSALLTGLVFRGSGKSASRQELTRRPPFRAVSFAEAFTGAVRSSLAGILSVCAFVVFFYVLAQPLTAVGGRLGAVLVAALELFSLTPLLTADAFGFLLAAAAAGWGGLSVLCQTLAVLEGSGLRLRNCFLGKVVQSAFSLLLAALLVGYVLG</sequence>